<dbReference type="SUPFAM" id="SSF63829">
    <property type="entry name" value="Calcium-dependent phosphotriesterase"/>
    <property type="match status" value="2"/>
</dbReference>
<name>A0ABT9AHY0_9BACT</name>
<dbReference type="RefSeq" id="WP_305013595.1">
    <property type="nucleotide sequence ID" value="NZ_JAUQSX010000013.1"/>
</dbReference>
<protein>
    <submittedName>
        <fullName evidence="1">T9SS type A sorting domain-containing protein</fullName>
    </submittedName>
</protein>
<dbReference type="Gene3D" id="2.80.10.50">
    <property type="match status" value="5"/>
</dbReference>
<dbReference type="Pfam" id="PF17164">
    <property type="entry name" value="DUF5122"/>
    <property type="match status" value="7"/>
</dbReference>
<dbReference type="Proteomes" id="UP001167796">
    <property type="component" value="Unassembled WGS sequence"/>
</dbReference>
<evidence type="ECO:0000313" key="1">
    <source>
        <dbReference type="EMBL" id="MDO7848929.1"/>
    </source>
</evidence>
<comment type="caution">
    <text evidence="1">The sequence shown here is derived from an EMBL/GenBank/DDBJ whole genome shotgun (WGS) entry which is preliminary data.</text>
</comment>
<sequence length="848" mass="87457">MPGFFYLRCRWHGLVLMAMLLAGPLIGAAQVPYGPVLDPAFQSPTLRRPAIARGALQLSDGARIVVGDIDYADGQASSGLVRYLPTGLPDAGFNARVQANTWQVESVREVAGNKLLVQFADTARVSGQPCASLVRLLPNGRRDSTFTSPPAPFAPIKALLVLADGRVLLGLPTGLARLQADGMADTAFSRQYGGAFGGDEVSALAQQADGRVLVGGNFDQVQGTLRPGLARLQLSGALDASYLPDLAPGSWCRELIVQPTDGRLLCAHLTATNYSRTLARLLPATGALDASFQLDATVSLSSFIGTTKWPRVQAQANGAILLAGMHTAGGSQQSFLIRISAAGTYDPTWLVPLLGSAAQEAQSVQVLPTGQVLAAAGAAKLFATGTPAAPVAVLDAAGAYAPAWQPALQTAGYVSSVAVQADGKILIAGGFSEVNGTALAALARLLPNGRLDASYRAGCALFPLLDAVPGANGFVEPRLALQPDGKLLVSGLTDDPASYAGVLRLLPSGCPDATFSAGLRLGVVQGLSLQPDGRVLLTGIVQPAGTYSVTLGARLTATGAFDAAYQLGTNVPASVQSQLIAQPDSTALLLNTSSVGAALTRHLATGAFDPSFLAVSLRQVTGAPRAQAYGVVRDATGRQLVFGELGGAGTVASGGVVRVLANGSPDPTFQAALIAGATTVVTAVAEQPNGRLLVGSGVPYSLQRLLPDGQLDGTFDFTQGPSDGQVRNIIVQPDGAILVAGTFRRVGQQARAGLIRLLAPGVLAVGSRQPQPATAVFPVPAHDRLYLRLDALARPQSVALLDALGRPVLRQPVVQSEMSLPTASLAPGIYLLRIEYATSTVTRRVVLE</sequence>
<organism evidence="1 2">
    <name type="scientific">Hymenobacter mellowenesis</name>
    <dbReference type="NCBI Taxonomy" id="3063995"/>
    <lineage>
        <taxon>Bacteria</taxon>
        <taxon>Pseudomonadati</taxon>
        <taxon>Bacteroidota</taxon>
        <taxon>Cytophagia</taxon>
        <taxon>Cytophagales</taxon>
        <taxon>Hymenobacteraceae</taxon>
        <taxon>Hymenobacter</taxon>
    </lineage>
</organism>
<accession>A0ABT9AHY0</accession>
<dbReference type="NCBIfam" id="TIGR04183">
    <property type="entry name" value="Por_Secre_tail"/>
    <property type="match status" value="1"/>
</dbReference>
<evidence type="ECO:0000313" key="2">
    <source>
        <dbReference type="Proteomes" id="UP001167796"/>
    </source>
</evidence>
<dbReference type="NCBIfam" id="TIGR02608">
    <property type="entry name" value="delta_60_rpt"/>
    <property type="match status" value="6"/>
</dbReference>
<dbReference type="EMBL" id="JAUQSX010000013">
    <property type="protein sequence ID" value="MDO7848929.1"/>
    <property type="molecule type" value="Genomic_DNA"/>
</dbReference>
<dbReference type="InterPro" id="IPR026444">
    <property type="entry name" value="Secre_tail"/>
</dbReference>
<proteinExistence type="predicted"/>
<dbReference type="InterPro" id="IPR013431">
    <property type="entry name" value="Delta_60_rpt"/>
</dbReference>
<gene>
    <name evidence="1" type="ORF">Q5H92_21365</name>
</gene>
<keyword evidence="2" id="KW-1185">Reference proteome</keyword>
<reference evidence="1" key="1">
    <citation type="submission" date="2023-07" db="EMBL/GenBank/DDBJ databases">
        <authorList>
            <person name="Kim M.K."/>
        </authorList>
    </citation>
    <scope>NUCLEOTIDE SEQUENCE</scope>
    <source>
        <strain evidence="1">M29</strain>
    </source>
</reference>